<feature type="domain" description="Aminoglycoside phosphotransferase" evidence="1">
    <location>
        <begin position="127"/>
        <end position="301"/>
    </location>
</feature>
<dbReference type="SUPFAM" id="SSF56112">
    <property type="entry name" value="Protein kinase-like (PK-like)"/>
    <property type="match status" value="1"/>
</dbReference>
<gene>
    <name evidence="2" type="ORF">DRB17_11545</name>
</gene>
<keyword evidence="3" id="KW-1185">Reference proteome</keyword>
<dbReference type="Proteomes" id="UP000253941">
    <property type="component" value="Unassembled WGS sequence"/>
</dbReference>
<dbReference type="InterPro" id="IPR002575">
    <property type="entry name" value="Aminoglycoside_PTrfase"/>
</dbReference>
<dbReference type="Gene3D" id="3.40.50.300">
    <property type="entry name" value="P-loop containing nucleotide triphosphate hydrolases"/>
    <property type="match status" value="1"/>
</dbReference>
<dbReference type="InterPro" id="IPR027417">
    <property type="entry name" value="P-loop_NTPase"/>
</dbReference>
<name>A0A369T925_9PROT</name>
<dbReference type="SUPFAM" id="SSF52540">
    <property type="entry name" value="P-loop containing nucleoside triphosphate hydrolases"/>
    <property type="match status" value="1"/>
</dbReference>
<sequence length="540" mass="58703">MQDAKEDNAAHMVADQEPVARLLSDPATHGSEASDVKRLDTHASMVFLAGDRVYKVKRAVNFPYMDFSTLEKRRRACARELELNRRTAPEIYLGACPVLRDEDGGLRLGPMDAEGARSPEGKEAVEWAVVMRRFPQEKLLDRLADEEALDAATVDALAAAIADFHDRAESVEGGGAAALGWVIAENAEEFPQSPELFPSEDAEALNAASRQALEAVRDLLDRRAADGLVRRCHGDLHLRNVVLLEDGPRLFDAIEFNDDIACIDVLYDLAFMLMDLDRRELGWAANRLLNRYLQDRDDLEGLAAMPLFLSLRAAIRAKVNASALAAQRDAAARERLRAEAGALFQAAQAYLKPAPPCLVAVGGVSGTGKTTLARELAPGLGAPPGALIFRSDVERKRIFGVGETERLPEAAYQGRINAQVYEQMLERARRALVAGRSAIVEATFLRREDRAEVRKLGEAAGVRYCGLWLQAPEPELMSRVAGRSGDASDATREVVAGQLERAPKGEVAWPSVDAGGNIETVAARARDTLREAGLLSGPGQ</sequence>
<organism evidence="2 3">
    <name type="scientific">Ferruginivarius sediminum</name>
    <dbReference type="NCBI Taxonomy" id="2661937"/>
    <lineage>
        <taxon>Bacteria</taxon>
        <taxon>Pseudomonadati</taxon>
        <taxon>Pseudomonadota</taxon>
        <taxon>Alphaproteobacteria</taxon>
        <taxon>Rhodospirillales</taxon>
        <taxon>Rhodospirillaceae</taxon>
        <taxon>Ferruginivarius</taxon>
    </lineage>
</organism>
<dbReference type="Pfam" id="PF01636">
    <property type="entry name" value="APH"/>
    <property type="match status" value="1"/>
</dbReference>
<dbReference type="PANTHER" id="PTHR43883">
    <property type="entry name" value="SLR0207 PROTEIN"/>
    <property type="match status" value="1"/>
</dbReference>
<dbReference type="GO" id="GO:0016740">
    <property type="term" value="F:transferase activity"/>
    <property type="evidence" value="ECO:0007669"/>
    <property type="project" value="UniProtKB-KW"/>
</dbReference>
<reference evidence="2 3" key="1">
    <citation type="submission" date="2018-07" db="EMBL/GenBank/DDBJ databases">
        <title>Venubactetium sediminum gen. nov., sp. nov., isolated from a marine solar saltern.</title>
        <authorList>
            <person name="Wang S."/>
        </authorList>
    </citation>
    <scope>NUCLEOTIDE SEQUENCE [LARGE SCALE GENOMIC DNA]</scope>
    <source>
        <strain evidence="2 3">WD2A32</strain>
    </source>
</reference>
<keyword evidence="2" id="KW-0808">Transferase</keyword>
<dbReference type="EMBL" id="QPMH01000009">
    <property type="protein sequence ID" value="RDD61813.1"/>
    <property type="molecule type" value="Genomic_DNA"/>
</dbReference>
<dbReference type="PANTHER" id="PTHR43883:SF1">
    <property type="entry name" value="GLUCONOKINASE"/>
    <property type="match status" value="1"/>
</dbReference>
<comment type="caution">
    <text evidence="2">The sequence shown here is derived from an EMBL/GenBank/DDBJ whole genome shotgun (WGS) entry which is preliminary data.</text>
</comment>
<dbReference type="InterPro" id="IPR052732">
    <property type="entry name" value="Cell-binding_unc_protein"/>
</dbReference>
<proteinExistence type="predicted"/>
<dbReference type="Pfam" id="PF13671">
    <property type="entry name" value="AAA_33"/>
    <property type="match status" value="1"/>
</dbReference>
<accession>A0A369T925</accession>
<evidence type="ECO:0000313" key="2">
    <source>
        <dbReference type="EMBL" id="RDD61813.1"/>
    </source>
</evidence>
<dbReference type="Gene3D" id="3.90.1200.10">
    <property type="match status" value="1"/>
</dbReference>
<evidence type="ECO:0000259" key="1">
    <source>
        <dbReference type="Pfam" id="PF01636"/>
    </source>
</evidence>
<protein>
    <submittedName>
        <fullName evidence="2">Aminoglycoside phosphotransferase</fullName>
    </submittedName>
</protein>
<evidence type="ECO:0000313" key="3">
    <source>
        <dbReference type="Proteomes" id="UP000253941"/>
    </source>
</evidence>
<dbReference type="RefSeq" id="WP_114582355.1">
    <property type="nucleotide sequence ID" value="NZ_QPMH01000009.1"/>
</dbReference>
<dbReference type="InterPro" id="IPR011009">
    <property type="entry name" value="Kinase-like_dom_sf"/>
</dbReference>
<dbReference type="AlphaFoldDB" id="A0A369T925"/>